<dbReference type="SUPFAM" id="SSF159894">
    <property type="entry name" value="YgaC/TfoX-N like"/>
    <property type="match status" value="1"/>
</dbReference>
<reference evidence="1" key="2">
    <citation type="submission" date="2023-01" db="EMBL/GenBank/DDBJ databases">
        <title>Draft genome sequence of Algimonas ampicilliniresistens strain NBRC 108219.</title>
        <authorList>
            <person name="Sun Q."/>
            <person name="Mori K."/>
        </authorList>
    </citation>
    <scope>NUCLEOTIDE SEQUENCE</scope>
    <source>
        <strain evidence="1">NBRC 108219</strain>
    </source>
</reference>
<proteinExistence type="predicted"/>
<protein>
    <recommendedName>
        <fullName evidence="3">TfoX N-terminal domain-containing protein</fullName>
    </recommendedName>
</protein>
<name>A0ABQ5V521_9PROT</name>
<sequence>MTYENRVAIYDSVVARCPEIDRKGKTMPYTSTNGHMFSLVNKDGEIGFRLGPDGMANFFAEHDSGPFLSHGATMRGYVLIPDAMLSDHDRLVIYLRQAKAYVESLPPK</sequence>
<organism evidence="1 2">
    <name type="scientific">Algimonas ampicilliniresistens</name>
    <dbReference type="NCBI Taxonomy" id="1298735"/>
    <lineage>
        <taxon>Bacteria</taxon>
        <taxon>Pseudomonadati</taxon>
        <taxon>Pseudomonadota</taxon>
        <taxon>Alphaproteobacteria</taxon>
        <taxon>Maricaulales</taxon>
        <taxon>Robiginitomaculaceae</taxon>
        <taxon>Algimonas</taxon>
    </lineage>
</organism>
<dbReference type="Proteomes" id="UP001161391">
    <property type="component" value="Unassembled WGS sequence"/>
</dbReference>
<evidence type="ECO:0008006" key="3">
    <source>
        <dbReference type="Google" id="ProtNLM"/>
    </source>
</evidence>
<reference evidence="1" key="1">
    <citation type="journal article" date="2014" name="Int. J. Syst. Evol. Microbiol.">
        <title>Complete genome of a new Firmicutes species belonging to the dominant human colonic microbiota ('Ruminococcus bicirculans') reveals two chromosomes and a selective capacity to utilize plant glucans.</title>
        <authorList>
            <consortium name="NISC Comparative Sequencing Program"/>
            <person name="Wegmann U."/>
            <person name="Louis P."/>
            <person name="Goesmann A."/>
            <person name="Henrissat B."/>
            <person name="Duncan S.H."/>
            <person name="Flint H.J."/>
        </authorList>
    </citation>
    <scope>NUCLEOTIDE SEQUENCE</scope>
    <source>
        <strain evidence="1">NBRC 108219</strain>
    </source>
</reference>
<accession>A0ABQ5V521</accession>
<gene>
    <name evidence="1" type="ORF">GCM10007853_00540</name>
</gene>
<comment type="caution">
    <text evidence="1">The sequence shown here is derived from an EMBL/GenBank/DDBJ whole genome shotgun (WGS) entry which is preliminary data.</text>
</comment>
<dbReference type="EMBL" id="BSNK01000001">
    <property type="protein sequence ID" value="GLQ22180.1"/>
    <property type="molecule type" value="Genomic_DNA"/>
</dbReference>
<evidence type="ECO:0000313" key="1">
    <source>
        <dbReference type="EMBL" id="GLQ22180.1"/>
    </source>
</evidence>
<dbReference type="RefSeq" id="WP_284386456.1">
    <property type="nucleotide sequence ID" value="NZ_BSNK01000001.1"/>
</dbReference>
<evidence type="ECO:0000313" key="2">
    <source>
        <dbReference type="Proteomes" id="UP001161391"/>
    </source>
</evidence>
<keyword evidence="2" id="KW-1185">Reference proteome</keyword>